<dbReference type="PANTHER" id="PTHR47723">
    <property type="entry name" value="OS05G0353850 PROTEIN"/>
    <property type="match status" value="1"/>
</dbReference>
<reference evidence="3" key="1">
    <citation type="submission" date="2025-08" db="UniProtKB">
        <authorList>
            <consortium name="RefSeq"/>
        </authorList>
    </citation>
    <scope>IDENTIFICATION</scope>
    <source>
        <tissue evidence="3">Fruit stalk</tissue>
    </source>
</reference>
<sequence length="238" mass="26744">MRRRYINAGMLCSQCYMHEETLLHALRDCERAIAVWLSSGCDSKCKNGEMRNADDMARFATDFLEEYMRAQCRTENQGESTAHWKPPPSHAIKVNFDGALNIETATGGIGVGVRNHKGEVLRAVAKRVEDIRNALLVEPIAAVARISLAQELGFRSIILEGDASKVISKLNQGNKDLPANGNILEDAKILKQSFNYIREEYVRRHANDVAHILARLGWDCQGTCTGYMNTHRLFIRLL</sequence>
<dbReference type="RefSeq" id="XP_022737251.1">
    <property type="nucleotide sequence ID" value="XM_022881516.1"/>
</dbReference>
<dbReference type="GO" id="GO:0003676">
    <property type="term" value="F:nucleic acid binding"/>
    <property type="evidence" value="ECO:0007669"/>
    <property type="project" value="InterPro"/>
</dbReference>
<dbReference type="InterPro" id="IPR012337">
    <property type="entry name" value="RNaseH-like_sf"/>
</dbReference>
<organism evidence="2 3">
    <name type="scientific">Durio zibethinus</name>
    <name type="common">Durian</name>
    <dbReference type="NCBI Taxonomy" id="66656"/>
    <lineage>
        <taxon>Eukaryota</taxon>
        <taxon>Viridiplantae</taxon>
        <taxon>Streptophyta</taxon>
        <taxon>Embryophyta</taxon>
        <taxon>Tracheophyta</taxon>
        <taxon>Spermatophyta</taxon>
        <taxon>Magnoliopsida</taxon>
        <taxon>eudicotyledons</taxon>
        <taxon>Gunneridae</taxon>
        <taxon>Pentapetalae</taxon>
        <taxon>rosids</taxon>
        <taxon>malvids</taxon>
        <taxon>Malvales</taxon>
        <taxon>Malvaceae</taxon>
        <taxon>Helicteroideae</taxon>
        <taxon>Durio</taxon>
    </lineage>
</organism>
<dbReference type="AlphaFoldDB" id="A0A6P5YB29"/>
<feature type="domain" description="RNase H type-1" evidence="1">
    <location>
        <begin position="95"/>
        <end position="215"/>
    </location>
</feature>
<dbReference type="GO" id="GO:0004523">
    <property type="term" value="F:RNA-DNA hybrid ribonuclease activity"/>
    <property type="evidence" value="ECO:0007669"/>
    <property type="project" value="InterPro"/>
</dbReference>
<proteinExistence type="predicted"/>
<dbReference type="CDD" id="cd06222">
    <property type="entry name" value="RNase_H_like"/>
    <property type="match status" value="1"/>
</dbReference>
<dbReference type="OrthoDB" id="957313at2759"/>
<gene>
    <name evidence="3" type="primary">LOC111290155</name>
</gene>
<dbReference type="Pfam" id="PF13456">
    <property type="entry name" value="RVT_3"/>
    <property type="match status" value="1"/>
</dbReference>
<dbReference type="InterPro" id="IPR002156">
    <property type="entry name" value="RNaseH_domain"/>
</dbReference>
<accession>A0A6P5YB29</accession>
<protein>
    <submittedName>
        <fullName evidence="3">Uncharacterized protein LOC111290155</fullName>
    </submittedName>
</protein>
<dbReference type="Proteomes" id="UP000515121">
    <property type="component" value="Unplaced"/>
</dbReference>
<dbReference type="PANTHER" id="PTHR47723:SF19">
    <property type="entry name" value="POLYNUCLEOTIDYL TRANSFERASE, RIBONUCLEASE H-LIKE SUPERFAMILY PROTEIN"/>
    <property type="match status" value="1"/>
</dbReference>
<dbReference type="KEGG" id="dzi:111290155"/>
<dbReference type="SUPFAM" id="SSF53098">
    <property type="entry name" value="Ribonuclease H-like"/>
    <property type="match status" value="1"/>
</dbReference>
<dbReference type="Gene3D" id="3.30.420.10">
    <property type="entry name" value="Ribonuclease H-like superfamily/Ribonuclease H"/>
    <property type="match status" value="1"/>
</dbReference>
<name>A0A6P5YB29_DURZI</name>
<dbReference type="InterPro" id="IPR044730">
    <property type="entry name" value="RNase_H-like_dom_plant"/>
</dbReference>
<dbReference type="GeneID" id="111290155"/>
<keyword evidence="2" id="KW-1185">Reference proteome</keyword>
<evidence type="ECO:0000313" key="3">
    <source>
        <dbReference type="RefSeq" id="XP_022737251.1"/>
    </source>
</evidence>
<dbReference type="InterPro" id="IPR053151">
    <property type="entry name" value="RNase_H-like"/>
</dbReference>
<evidence type="ECO:0000259" key="1">
    <source>
        <dbReference type="Pfam" id="PF13456"/>
    </source>
</evidence>
<evidence type="ECO:0000313" key="2">
    <source>
        <dbReference type="Proteomes" id="UP000515121"/>
    </source>
</evidence>
<dbReference type="InterPro" id="IPR036397">
    <property type="entry name" value="RNaseH_sf"/>
</dbReference>